<comment type="caution">
    <text evidence="2">The sequence shown here is derived from an EMBL/GenBank/DDBJ whole genome shotgun (WGS) entry which is preliminary data.</text>
</comment>
<name>A0A843U609_COLES</name>
<sequence>MADAILIASGKGDVICFRAVKYIFPWPSSAFALLSWGSSCCGCEGFAGHSWSNWSSFGEVSTRGQAWERGESHGGVRIVLLALGSRPEPLKVSGLVLRQCCLQVERQLDLPSMAGRLRGVLVWFVWVCGWCRKPVLETRVRRTLPLACTLVECCRVRESRRLHVPLVARISLITESGRHHQQSKVLSCGALGLDSDEVPEQFELRKQMQSALDSPLGLAGWGRRGQCRGRRRGGRRRRAWHGEGGGGRCREGGVGEGGRCRGAAWGEEEEGAARRAREEEGSAEGAASREEGEESAARHEGRRRRVRRGAAREEEGGAGGAMWGEEEEGMAQLGEGGGGRCRGRRGGRRRAVQGVEWGEEEGAAPEGGAIQRREEGATRQTS</sequence>
<keyword evidence="3" id="KW-1185">Reference proteome</keyword>
<evidence type="ECO:0000313" key="3">
    <source>
        <dbReference type="Proteomes" id="UP000652761"/>
    </source>
</evidence>
<feature type="compositionally biased region" description="Basic and acidic residues" evidence="1">
    <location>
        <begin position="271"/>
        <end position="280"/>
    </location>
</feature>
<evidence type="ECO:0000313" key="2">
    <source>
        <dbReference type="EMBL" id="MQL77430.1"/>
    </source>
</evidence>
<dbReference type="EMBL" id="NMUH01000349">
    <property type="protein sequence ID" value="MQL77430.1"/>
    <property type="molecule type" value="Genomic_DNA"/>
</dbReference>
<feature type="compositionally biased region" description="Basic and acidic residues" evidence="1">
    <location>
        <begin position="371"/>
        <end position="382"/>
    </location>
</feature>
<accession>A0A843U609</accession>
<feature type="region of interest" description="Disordered" evidence="1">
    <location>
        <begin position="223"/>
        <end position="382"/>
    </location>
</feature>
<reference evidence="2" key="1">
    <citation type="submission" date="2017-07" db="EMBL/GenBank/DDBJ databases">
        <title>Taro Niue Genome Assembly and Annotation.</title>
        <authorList>
            <person name="Atibalentja N."/>
            <person name="Keating K."/>
            <person name="Fields C.J."/>
        </authorList>
    </citation>
    <scope>NUCLEOTIDE SEQUENCE</scope>
    <source>
        <strain evidence="2">Niue_2</strain>
        <tissue evidence="2">Leaf</tissue>
    </source>
</reference>
<evidence type="ECO:0000256" key="1">
    <source>
        <dbReference type="SAM" id="MobiDB-lite"/>
    </source>
</evidence>
<feature type="compositionally biased region" description="Basic residues" evidence="1">
    <location>
        <begin position="341"/>
        <end position="351"/>
    </location>
</feature>
<gene>
    <name evidence="2" type="ORF">Taro_009844</name>
</gene>
<feature type="compositionally biased region" description="Basic and acidic residues" evidence="1">
    <location>
        <begin position="287"/>
        <end position="299"/>
    </location>
</feature>
<feature type="compositionally biased region" description="Basic residues" evidence="1">
    <location>
        <begin position="300"/>
        <end position="309"/>
    </location>
</feature>
<organism evidence="2 3">
    <name type="scientific">Colocasia esculenta</name>
    <name type="common">Wild taro</name>
    <name type="synonym">Arum esculentum</name>
    <dbReference type="NCBI Taxonomy" id="4460"/>
    <lineage>
        <taxon>Eukaryota</taxon>
        <taxon>Viridiplantae</taxon>
        <taxon>Streptophyta</taxon>
        <taxon>Embryophyta</taxon>
        <taxon>Tracheophyta</taxon>
        <taxon>Spermatophyta</taxon>
        <taxon>Magnoliopsida</taxon>
        <taxon>Liliopsida</taxon>
        <taxon>Araceae</taxon>
        <taxon>Aroideae</taxon>
        <taxon>Colocasieae</taxon>
        <taxon>Colocasia</taxon>
    </lineage>
</organism>
<proteinExistence type="predicted"/>
<protein>
    <submittedName>
        <fullName evidence="2">Uncharacterized protein</fullName>
    </submittedName>
</protein>
<dbReference type="Proteomes" id="UP000652761">
    <property type="component" value="Unassembled WGS sequence"/>
</dbReference>
<feature type="compositionally biased region" description="Basic residues" evidence="1">
    <location>
        <begin position="225"/>
        <end position="239"/>
    </location>
</feature>
<dbReference type="AlphaFoldDB" id="A0A843U609"/>